<evidence type="ECO:0000313" key="3">
    <source>
        <dbReference type="EMBL" id="KAH7089858.1"/>
    </source>
</evidence>
<feature type="region of interest" description="Disordered" evidence="1">
    <location>
        <begin position="158"/>
        <end position="185"/>
    </location>
</feature>
<dbReference type="EMBL" id="JAGMVJ010000006">
    <property type="protein sequence ID" value="KAH7089858.1"/>
    <property type="molecule type" value="Genomic_DNA"/>
</dbReference>
<feature type="compositionally biased region" description="Polar residues" evidence="1">
    <location>
        <begin position="1182"/>
        <end position="1191"/>
    </location>
</feature>
<dbReference type="Pfam" id="PF25438">
    <property type="entry name" value="DUF7896"/>
    <property type="match status" value="1"/>
</dbReference>
<accession>A0A8K0RCQ0</accession>
<reference evidence="3" key="1">
    <citation type="journal article" date="2021" name="Nat. Commun.">
        <title>Genetic determinants of endophytism in the Arabidopsis root mycobiome.</title>
        <authorList>
            <person name="Mesny F."/>
            <person name="Miyauchi S."/>
            <person name="Thiergart T."/>
            <person name="Pickel B."/>
            <person name="Atanasova L."/>
            <person name="Karlsson M."/>
            <person name="Huettel B."/>
            <person name="Barry K.W."/>
            <person name="Haridas S."/>
            <person name="Chen C."/>
            <person name="Bauer D."/>
            <person name="Andreopoulos W."/>
            <person name="Pangilinan J."/>
            <person name="LaButti K."/>
            <person name="Riley R."/>
            <person name="Lipzen A."/>
            <person name="Clum A."/>
            <person name="Drula E."/>
            <person name="Henrissat B."/>
            <person name="Kohler A."/>
            <person name="Grigoriev I.V."/>
            <person name="Martin F.M."/>
            <person name="Hacquard S."/>
        </authorList>
    </citation>
    <scope>NUCLEOTIDE SEQUENCE</scope>
    <source>
        <strain evidence="3">MPI-SDFR-AT-0120</strain>
    </source>
</reference>
<comment type="caution">
    <text evidence="3">The sequence shown here is derived from an EMBL/GenBank/DDBJ whole genome shotgun (WGS) entry which is preliminary data.</text>
</comment>
<dbReference type="Proteomes" id="UP000813461">
    <property type="component" value="Unassembled WGS sequence"/>
</dbReference>
<protein>
    <recommendedName>
        <fullName evidence="2">DUF7896 domain-containing protein</fullName>
    </recommendedName>
</protein>
<feature type="compositionally biased region" description="Low complexity" evidence="1">
    <location>
        <begin position="1171"/>
        <end position="1181"/>
    </location>
</feature>
<name>A0A8K0RCQ0_9PLEO</name>
<evidence type="ECO:0000259" key="2">
    <source>
        <dbReference type="Pfam" id="PF25438"/>
    </source>
</evidence>
<proteinExistence type="predicted"/>
<sequence length="1299" mass="144103">MLSPANSSHSLMTIDLPELAEDLRRSGSVDNTSVQVDDTSENIEPHSVCVVPEISTDETRGGQLEQNSSNLIETIPKTPHVRPQVPRIRCPHCDERPEGFRGTHELDRHIARAHAPKRKGYICVDASEGKDFLANCKHCRNKKVYGAYYNAAAHLRRAHFHPRQRGRKNKNEEKRGGVGGGDDPPMDYLKMHWIAEIEVENTDTDNYLSTESRPQLQARPTDGGPLVDHTHDSFVTTSQAHSGSRTQTDLHVVSATKSDSGYHSGYGTDTASVCSVDSTGSSLGLPQDLLQNFIAFFGDMLIEETGAEKWFRHTLENQSGDEIEKRLAEILRGYAIDLASDSAESRKQKRSHEHPPLHVSEQDQQVLDGATRLIRRYRSRIARYVRNNAVPVGVDVMSFPHHLQRLGEPLSINERIGLIERSEFGKQDLPDEYLHLEAKEDLFDDGEAELCANLELVQNVLESSETFHRMTLELRRKLYHDDMESMDMVRLCIESSVPRPKETFVVDLALEEFMKHQYGDKFPSFGSIVVITGSALYAQATTCGQYLMQTWPETGALMTQLLDVSLTRKRTALVTTNVASGRLESSVSAEIRPSGDILVIVDGNDQRLRVEIAQQLAWIASALSLPPHGYEVAYAKPVMYRSTTTSNISEILIDVQHDPLHATETPCWLSLFSGAVIASGFPIADRDREVGLEISLDLLAGLAGVCHAVEFEGGVVMKGFSHLFVPVQKTSDRIQWHAVSSTDEDRRLTYREGLSRCGTRALSSEVSLHDIQQCRTIVGWCSTAKSRLGSDSITYESIDYSGAPTADSSIRCAGGTLGFQQIGTAGLSFRFGVKDGRCHFQRSGPYRSIITAAEITPIVLYDTGDRRAWLVPATDVMLHILQHRCSLGLYEIGQKRLKIDTNVPPDSSAKTVLLQQELLSLSEGGDYKFRDAILNIWSLIEFLIDENVTRDRNSPGATMKSPLRECLSGFEFKAVVQERSPFHQKQASLEKTHGGWPLLVRDIDALVLMANGFDDILMPADTGNRGLCRYWQRVPKGYDYMATSTKTVIELYDVAGCRLDRKYVTSTRLQWHRGASMLFEDCRETTSWNCSCNRLQRILPKSTLTPIVAPGVIAKAGAVIFGHADSTLGSFASRTRIHATNGSTFWSQNIVPLSVPINLPATKHRIRADHNSSSGDDGSSNTLSACSTITQAGPAGPATPEDATSIPFATCPQKSKQSHTNLNIPLEICNDGDDNLLSNNARHQMKSAQDIIHEGVQDNAQNVKDEVPDTVSSSADRFMQTKPKRSLWRRVGFRRLTGS</sequence>
<dbReference type="InterPro" id="IPR057218">
    <property type="entry name" value="DUF7896"/>
</dbReference>
<evidence type="ECO:0000313" key="4">
    <source>
        <dbReference type="Proteomes" id="UP000813461"/>
    </source>
</evidence>
<feature type="compositionally biased region" description="Basic residues" evidence="1">
    <location>
        <begin position="158"/>
        <end position="168"/>
    </location>
</feature>
<feature type="region of interest" description="Disordered" evidence="1">
    <location>
        <begin position="211"/>
        <end position="231"/>
    </location>
</feature>
<feature type="region of interest" description="Disordered" evidence="1">
    <location>
        <begin position="342"/>
        <end position="363"/>
    </location>
</feature>
<evidence type="ECO:0000256" key="1">
    <source>
        <dbReference type="SAM" id="MobiDB-lite"/>
    </source>
</evidence>
<keyword evidence="4" id="KW-1185">Reference proteome</keyword>
<dbReference type="OrthoDB" id="1577640at2759"/>
<dbReference type="PANTHER" id="PTHR42031:SF1">
    <property type="entry name" value="KEY LIME PATHOGENICITY PROTEIN"/>
    <property type="match status" value="1"/>
</dbReference>
<gene>
    <name evidence="3" type="ORF">FB567DRAFT_547409</name>
</gene>
<feature type="region of interest" description="Disordered" evidence="1">
    <location>
        <begin position="1167"/>
        <end position="1206"/>
    </location>
</feature>
<feature type="domain" description="DUF7896" evidence="2">
    <location>
        <begin position="118"/>
        <end position="197"/>
    </location>
</feature>
<organism evidence="3 4">
    <name type="scientific">Paraphoma chrysanthemicola</name>
    <dbReference type="NCBI Taxonomy" id="798071"/>
    <lineage>
        <taxon>Eukaryota</taxon>
        <taxon>Fungi</taxon>
        <taxon>Dikarya</taxon>
        <taxon>Ascomycota</taxon>
        <taxon>Pezizomycotina</taxon>
        <taxon>Dothideomycetes</taxon>
        <taxon>Pleosporomycetidae</taxon>
        <taxon>Pleosporales</taxon>
        <taxon>Pleosporineae</taxon>
        <taxon>Phaeosphaeriaceae</taxon>
        <taxon>Paraphoma</taxon>
    </lineage>
</organism>
<dbReference type="PANTHER" id="PTHR42031">
    <property type="entry name" value="KEY LIME PATHOGENICITY PROTEIN"/>
    <property type="match status" value="1"/>
</dbReference>